<evidence type="ECO:0000256" key="3">
    <source>
        <dbReference type="ARBA" id="ARBA00023002"/>
    </source>
</evidence>
<organism evidence="6 7">
    <name type="scientific">Steroidobacter denitrificans</name>
    <dbReference type="NCBI Taxonomy" id="465721"/>
    <lineage>
        <taxon>Bacteria</taxon>
        <taxon>Pseudomonadati</taxon>
        <taxon>Pseudomonadota</taxon>
        <taxon>Gammaproteobacteria</taxon>
        <taxon>Steroidobacterales</taxon>
        <taxon>Steroidobacteraceae</taxon>
        <taxon>Steroidobacter</taxon>
    </lineage>
</organism>
<dbReference type="InterPro" id="IPR036661">
    <property type="entry name" value="Luciferase-like_sf"/>
</dbReference>
<dbReference type="GO" id="GO:0046306">
    <property type="term" value="P:alkanesulfonate catabolic process"/>
    <property type="evidence" value="ECO:0007669"/>
    <property type="project" value="TreeGrafter"/>
</dbReference>
<keyword evidence="3" id="KW-0560">Oxidoreductase</keyword>
<sequence>MADKPGLTAILSELDTLIRPEEERRVLDFARQVEDAGWYGIHIIDHIVMGPNSARNGLPENPRAFRWVGNQHPDQHMPSQIVMLSAIAAVTSRIRLMATATLAPLRPPLLNAKQWATLDLISGGRVTLTPIGGWQEEEYEAMGVPFDERGDRLDEQLEIMHLAWRETPISYYGRHYRFENVFVNPKPVQPGGPEIIIGGDRLTARVIARIVKFGKGYTLTSVPEPEDLARLAQAMAQAGRSMADLRTSGLIFPVFSDARRPADLARSIEVSMPALVATGVDVVTVKPSQFIDDPQQMPRFLKECERLVAAFY</sequence>
<evidence type="ECO:0000313" key="6">
    <source>
        <dbReference type="EMBL" id="AMN47924.1"/>
    </source>
</evidence>
<dbReference type="InterPro" id="IPR019921">
    <property type="entry name" value="Lucif-like_OxRdtase_Rv2161c"/>
</dbReference>
<dbReference type="Gene3D" id="3.20.20.30">
    <property type="entry name" value="Luciferase-like domain"/>
    <property type="match status" value="1"/>
</dbReference>
<dbReference type="SUPFAM" id="SSF51679">
    <property type="entry name" value="Bacterial luciferase-like"/>
    <property type="match status" value="1"/>
</dbReference>
<keyword evidence="1" id="KW-0285">Flavoprotein</keyword>
<protein>
    <recommendedName>
        <fullName evidence="5">Luciferase-like domain-containing protein</fullName>
    </recommendedName>
</protein>
<evidence type="ECO:0000256" key="4">
    <source>
        <dbReference type="ARBA" id="ARBA00023033"/>
    </source>
</evidence>
<reference evidence="6 7" key="1">
    <citation type="submission" date="2015-06" db="EMBL/GenBank/DDBJ databases">
        <title>A Comprehensive Approach to Explore the Metabolic and Phylogenetic Diversity of Bacterial Steroid Degradation in the Environment: Testosterone as an Example.</title>
        <authorList>
            <person name="Yang F.-C."/>
            <person name="Chen Y.-L."/>
            <person name="Yu C.-P."/>
            <person name="Tang S.-L."/>
            <person name="Wang P.-H."/>
            <person name="Ismail W."/>
            <person name="Wang C.-H."/>
            <person name="Yang C.-Y."/>
            <person name="Chiang Y.-R."/>
        </authorList>
    </citation>
    <scope>NUCLEOTIDE SEQUENCE [LARGE SCALE GENOMIC DNA]</scope>
    <source>
        <strain evidence="6 7">DSM 18526</strain>
    </source>
</reference>
<proteinExistence type="predicted"/>
<dbReference type="NCBIfam" id="TIGR03619">
    <property type="entry name" value="F420_Rv2161c"/>
    <property type="match status" value="1"/>
</dbReference>
<evidence type="ECO:0000256" key="1">
    <source>
        <dbReference type="ARBA" id="ARBA00022630"/>
    </source>
</evidence>
<dbReference type="InterPro" id="IPR011251">
    <property type="entry name" value="Luciferase-like_dom"/>
</dbReference>
<dbReference type="InterPro" id="IPR050172">
    <property type="entry name" value="SsuD_RutA_monooxygenase"/>
</dbReference>
<keyword evidence="2" id="KW-0288">FMN</keyword>
<gene>
    <name evidence="6" type="ORF">ACG33_12610</name>
</gene>
<dbReference type="RefSeq" id="WP_066921692.1">
    <property type="nucleotide sequence ID" value="NZ_CP011971.1"/>
</dbReference>
<evidence type="ECO:0000256" key="2">
    <source>
        <dbReference type="ARBA" id="ARBA00022643"/>
    </source>
</evidence>
<dbReference type="EMBL" id="CP011971">
    <property type="protein sequence ID" value="AMN47924.1"/>
    <property type="molecule type" value="Genomic_DNA"/>
</dbReference>
<dbReference type="STRING" id="465721.ACG33_12610"/>
<dbReference type="GO" id="GO:0008726">
    <property type="term" value="F:alkanesulfonate monooxygenase activity"/>
    <property type="evidence" value="ECO:0007669"/>
    <property type="project" value="TreeGrafter"/>
</dbReference>
<dbReference type="AlphaFoldDB" id="A0A127FBY0"/>
<dbReference type="KEGG" id="sdf:ACG33_12610"/>
<feature type="domain" description="Luciferase-like" evidence="5">
    <location>
        <begin position="25"/>
        <end position="258"/>
    </location>
</feature>
<keyword evidence="4" id="KW-0503">Monooxygenase</keyword>
<dbReference type="Pfam" id="PF00296">
    <property type="entry name" value="Bac_luciferase"/>
    <property type="match status" value="1"/>
</dbReference>
<dbReference type="OrthoDB" id="5728724at2"/>
<dbReference type="PANTHER" id="PTHR42847">
    <property type="entry name" value="ALKANESULFONATE MONOOXYGENASE"/>
    <property type="match status" value="1"/>
</dbReference>
<evidence type="ECO:0000259" key="5">
    <source>
        <dbReference type="Pfam" id="PF00296"/>
    </source>
</evidence>
<keyword evidence="7" id="KW-1185">Reference proteome</keyword>
<dbReference type="PANTHER" id="PTHR42847:SF4">
    <property type="entry name" value="ALKANESULFONATE MONOOXYGENASE-RELATED"/>
    <property type="match status" value="1"/>
</dbReference>
<accession>A0A127FBY0</accession>
<dbReference type="Proteomes" id="UP000070250">
    <property type="component" value="Chromosome"/>
</dbReference>
<name>A0A127FBY0_STEDE</name>
<evidence type="ECO:0000313" key="7">
    <source>
        <dbReference type="Proteomes" id="UP000070250"/>
    </source>
</evidence>